<protein>
    <submittedName>
        <fullName evidence="8">MFS transporter</fullName>
    </submittedName>
</protein>
<evidence type="ECO:0000259" key="7">
    <source>
        <dbReference type="PROSITE" id="PS50850"/>
    </source>
</evidence>
<feature type="transmembrane region" description="Helical" evidence="6">
    <location>
        <begin position="113"/>
        <end position="133"/>
    </location>
</feature>
<keyword evidence="5 6" id="KW-0472">Membrane</keyword>
<feature type="transmembrane region" description="Helical" evidence="6">
    <location>
        <begin position="20"/>
        <end position="45"/>
    </location>
</feature>
<feature type="domain" description="Major facilitator superfamily (MFS) profile" evidence="7">
    <location>
        <begin position="1"/>
        <end position="440"/>
    </location>
</feature>
<dbReference type="Gene3D" id="1.20.1720.10">
    <property type="entry name" value="Multidrug resistance protein D"/>
    <property type="match status" value="1"/>
</dbReference>
<dbReference type="PANTHER" id="PTHR42718:SF9">
    <property type="entry name" value="MAJOR FACILITATOR SUPERFAMILY MULTIDRUG TRANSPORTER MFSC"/>
    <property type="match status" value="1"/>
</dbReference>
<feature type="transmembrane region" description="Helical" evidence="6">
    <location>
        <begin position="57"/>
        <end position="84"/>
    </location>
</feature>
<evidence type="ECO:0000256" key="4">
    <source>
        <dbReference type="ARBA" id="ARBA00022989"/>
    </source>
</evidence>
<accession>A0ABZ2LRT0</accession>
<feature type="transmembrane region" description="Helical" evidence="6">
    <location>
        <begin position="208"/>
        <end position="225"/>
    </location>
</feature>
<keyword evidence="4 6" id="KW-1133">Transmembrane helix</keyword>
<dbReference type="Gene3D" id="1.20.1250.20">
    <property type="entry name" value="MFS general substrate transporter like domains"/>
    <property type="match status" value="1"/>
</dbReference>
<evidence type="ECO:0000256" key="2">
    <source>
        <dbReference type="ARBA" id="ARBA00022448"/>
    </source>
</evidence>
<organism evidence="8 9">
    <name type="scientific">Pendulispora albinea</name>
    <dbReference type="NCBI Taxonomy" id="2741071"/>
    <lineage>
        <taxon>Bacteria</taxon>
        <taxon>Pseudomonadati</taxon>
        <taxon>Myxococcota</taxon>
        <taxon>Myxococcia</taxon>
        <taxon>Myxococcales</taxon>
        <taxon>Sorangiineae</taxon>
        <taxon>Pendulisporaceae</taxon>
        <taxon>Pendulispora</taxon>
    </lineage>
</organism>
<evidence type="ECO:0000256" key="1">
    <source>
        <dbReference type="ARBA" id="ARBA00004141"/>
    </source>
</evidence>
<evidence type="ECO:0000313" key="8">
    <source>
        <dbReference type="EMBL" id="WXB13445.1"/>
    </source>
</evidence>
<dbReference type="InterPro" id="IPR036259">
    <property type="entry name" value="MFS_trans_sf"/>
</dbReference>
<feature type="transmembrane region" description="Helical" evidence="6">
    <location>
        <begin position="341"/>
        <end position="364"/>
    </location>
</feature>
<dbReference type="Proteomes" id="UP001370348">
    <property type="component" value="Chromosome"/>
</dbReference>
<sequence length="443" mass="45094">MTSVQQSAVMPLLPRMRDALHVPLTTAAWAVTISLLCGAVATPLLGRLGDLYGRRRMLLVTLAALLAGSVLGALSTSLAILLVARALQGCSAALVPLAIGAVRDALPAQKAPVGISVVTATMGTGVGGGLVLSGLVSRWMPGYHAVFWVIAGLAALVLALTAQIVRDVNAPPGGSLDLPGAALLIMALTCALLAIGQGTKWGWGSPRTTLVFIAAALLFAIWVEVEKRCAAPLIAIPMLVHRGTVGASVAALALGFALFGGFALIPTFAQANRALGYGFDASVLEAGLCLLPTALLMLVMSPWTGRLVPVCGASTLVAVGALITALSDIWLMVSHDRIGDLLVASSLFGLGLGLGFAALGVMAVEHVPAEKTAVASAINSLSRLTGGSLAGAVTSAIFAADTIPQTTLPSERAYVISFGLIAAAAAACAIVTWVFRFRSLRVS</sequence>
<feature type="transmembrane region" description="Helical" evidence="6">
    <location>
        <begin position="277"/>
        <end position="301"/>
    </location>
</feature>
<evidence type="ECO:0000256" key="5">
    <source>
        <dbReference type="ARBA" id="ARBA00023136"/>
    </source>
</evidence>
<feature type="transmembrane region" description="Helical" evidence="6">
    <location>
        <begin position="307"/>
        <end position="329"/>
    </location>
</feature>
<dbReference type="Pfam" id="PF07690">
    <property type="entry name" value="MFS_1"/>
    <property type="match status" value="1"/>
</dbReference>
<reference evidence="8 9" key="1">
    <citation type="submission" date="2021-12" db="EMBL/GenBank/DDBJ databases">
        <title>Discovery of the Pendulisporaceae a myxobacterial family with distinct sporulation behavior and unique specialized metabolism.</title>
        <authorList>
            <person name="Garcia R."/>
            <person name="Popoff A."/>
            <person name="Bader C.D."/>
            <person name="Loehr J."/>
            <person name="Walesch S."/>
            <person name="Walt C."/>
            <person name="Boldt J."/>
            <person name="Bunk B."/>
            <person name="Haeckl F.J.F.P.J."/>
            <person name="Gunesch A.P."/>
            <person name="Birkelbach J."/>
            <person name="Nuebel U."/>
            <person name="Pietschmann T."/>
            <person name="Bach T."/>
            <person name="Mueller R."/>
        </authorList>
    </citation>
    <scope>NUCLEOTIDE SEQUENCE [LARGE SCALE GENOMIC DNA]</scope>
    <source>
        <strain evidence="8 9">MSr11954</strain>
    </source>
</reference>
<proteinExistence type="predicted"/>
<feature type="transmembrane region" description="Helical" evidence="6">
    <location>
        <begin position="178"/>
        <end position="196"/>
    </location>
</feature>
<keyword evidence="2" id="KW-0813">Transport</keyword>
<feature type="transmembrane region" description="Helical" evidence="6">
    <location>
        <begin position="245"/>
        <end position="265"/>
    </location>
</feature>
<dbReference type="InterPro" id="IPR020846">
    <property type="entry name" value="MFS_dom"/>
</dbReference>
<comment type="subcellular location">
    <subcellularLocation>
        <location evidence="1">Membrane</location>
        <topology evidence="1">Multi-pass membrane protein</topology>
    </subcellularLocation>
</comment>
<keyword evidence="3 6" id="KW-0812">Transmembrane</keyword>
<dbReference type="PRINTS" id="PR01035">
    <property type="entry name" value="TCRTETA"/>
</dbReference>
<keyword evidence="9" id="KW-1185">Reference proteome</keyword>
<dbReference type="InterPro" id="IPR011701">
    <property type="entry name" value="MFS"/>
</dbReference>
<feature type="transmembrane region" description="Helical" evidence="6">
    <location>
        <begin position="145"/>
        <end position="166"/>
    </location>
</feature>
<evidence type="ECO:0000256" key="6">
    <source>
        <dbReference type="SAM" id="Phobius"/>
    </source>
</evidence>
<gene>
    <name evidence="8" type="ORF">LZC94_37075</name>
</gene>
<dbReference type="EMBL" id="CP089984">
    <property type="protein sequence ID" value="WXB13445.1"/>
    <property type="molecule type" value="Genomic_DNA"/>
</dbReference>
<name>A0ABZ2LRT0_9BACT</name>
<dbReference type="PANTHER" id="PTHR42718">
    <property type="entry name" value="MAJOR FACILITATOR SUPERFAMILY MULTIDRUG TRANSPORTER MFSC"/>
    <property type="match status" value="1"/>
</dbReference>
<feature type="transmembrane region" description="Helical" evidence="6">
    <location>
        <begin position="414"/>
        <end position="435"/>
    </location>
</feature>
<dbReference type="PROSITE" id="PS50850">
    <property type="entry name" value="MFS"/>
    <property type="match status" value="1"/>
</dbReference>
<dbReference type="InterPro" id="IPR001958">
    <property type="entry name" value="Tet-R_TetA/multi-R_MdtG-like"/>
</dbReference>
<evidence type="ECO:0000256" key="3">
    <source>
        <dbReference type="ARBA" id="ARBA00022692"/>
    </source>
</evidence>
<dbReference type="SUPFAM" id="SSF103473">
    <property type="entry name" value="MFS general substrate transporter"/>
    <property type="match status" value="1"/>
</dbReference>
<evidence type="ECO:0000313" key="9">
    <source>
        <dbReference type="Proteomes" id="UP001370348"/>
    </source>
</evidence>